<evidence type="ECO:0000259" key="2">
    <source>
        <dbReference type="PROSITE" id="PS50056"/>
    </source>
</evidence>
<dbReference type="InterPro" id="IPR016130">
    <property type="entry name" value="Tyr_Pase_AS"/>
</dbReference>
<dbReference type="RefSeq" id="WP_345447129.1">
    <property type="nucleotide sequence ID" value="NZ_BAABKK010000002.1"/>
</dbReference>
<comment type="similarity">
    <text evidence="1">Belongs to the protein-tyrosine phosphatase family.</text>
</comment>
<protein>
    <submittedName>
        <fullName evidence="3">Tyrosine-protein phosphatase</fullName>
    </submittedName>
</protein>
<comment type="caution">
    <text evidence="3">The sequence shown here is derived from an EMBL/GenBank/DDBJ whole genome shotgun (WGS) entry which is preliminary data.</text>
</comment>
<gene>
    <name evidence="3" type="ORF">GCM10023346_02270</name>
</gene>
<sequence>MTTTAEDAVFGTRNRPYPVEGTYNFRSTAGYPAADAPAAAAGDAAVVRTIREGKLYRSDALHGLTDAGRRQFSELGIRLVIDLRDRTELAKSPSNLDGLAVDTRHNPIFEAGNVPATAEITTLAHIYRLMIQSHAQRLADAVRLIADSGTDPVLVHCTAGKDRTGVVIALALLAADVDREQVILDYTASEENLRGEWSEAMMAAASSHPGLAGIGEELREIVSASPATVLETTLDLVDELYGSATGLLRAHGFSDADLERLRDVLTISTTR</sequence>
<evidence type="ECO:0000256" key="1">
    <source>
        <dbReference type="ARBA" id="ARBA00009580"/>
    </source>
</evidence>
<name>A0ABP9RZ82_9MICC</name>
<evidence type="ECO:0000313" key="4">
    <source>
        <dbReference type="Proteomes" id="UP001500200"/>
    </source>
</evidence>
<dbReference type="PROSITE" id="PS00383">
    <property type="entry name" value="TYR_PHOSPHATASE_1"/>
    <property type="match status" value="1"/>
</dbReference>
<dbReference type="SUPFAM" id="SSF52799">
    <property type="entry name" value="(Phosphotyrosine protein) phosphatases II"/>
    <property type="match status" value="1"/>
</dbReference>
<feature type="domain" description="Tyrosine specific protein phosphatases" evidence="2">
    <location>
        <begin position="136"/>
        <end position="183"/>
    </location>
</feature>
<dbReference type="PANTHER" id="PTHR31126:SF1">
    <property type="entry name" value="TYROSINE SPECIFIC PROTEIN PHOSPHATASES DOMAIN-CONTAINING PROTEIN"/>
    <property type="match status" value="1"/>
</dbReference>
<dbReference type="Gene3D" id="3.90.190.10">
    <property type="entry name" value="Protein tyrosine phosphatase superfamily"/>
    <property type="match status" value="1"/>
</dbReference>
<organism evidence="3 4">
    <name type="scientific">Arthrobacter gyeryongensis</name>
    <dbReference type="NCBI Taxonomy" id="1650592"/>
    <lineage>
        <taxon>Bacteria</taxon>
        <taxon>Bacillati</taxon>
        <taxon>Actinomycetota</taxon>
        <taxon>Actinomycetes</taxon>
        <taxon>Micrococcales</taxon>
        <taxon>Micrococcaceae</taxon>
        <taxon>Arthrobacter</taxon>
    </lineage>
</organism>
<dbReference type="Proteomes" id="UP001500200">
    <property type="component" value="Unassembled WGS sequence"/>
</dbReference>
<accession>A0ABP9RZ82</accession>
<dbReference type="InterPro" id="IPR026893">
    <property type="entry name" value="Tyr/Ser_Pase_IphP-type"/>
</dbReference>
<reference evidence="4" key="1">
    <citation type="journal article" date="2019" name="Int. J. Syst. Evol. Microbiol.">
        <title>The Global Catalogue of Microorganisms (GCM) 10K type strain sequencing project: providing services to taxonomists for standard genome sequencing and annotation.</title>
        <authorList>
            <consortium name="The Broad Institute Genomics Platform"/>
            <consortium name="The Broad Institute Genome Sequencing Center for Infectious Disease"/>
            <person name="Wu L."/>
            <person name="Ma J."/>
        </authorList>
    </citation>
    <scope>NUCLEOTIDE SEQUENCE [LARGE SCALE GENOMIC DNA]</scope>
    <source>
        <strain evidence="4">JCM 18514</strain>
    </source>
</reference>
<dbReference type="InterPro" id="IPR029021">
    <property type="entry name" value="Prot-tyrosine_phosphatase-like"/>
</dbReference>
<dbReference type="PROSITE" id="PS50056">
    <property type="entry name" value="TYR_PHOSPHATASE_2"/>
    <property type="match status" value="1"/>
</dbReference>
<dbReference type="EMBL" id="BAABKK010000002">
    <property type="protein sequence ID" value="GAA5188948.1"/>
    <property type="molecule type" value="Genomic_DNA"/>
</dbReference>
<keyword evidence="4" id="KW-1185">Reference proteome</keyword>
<proteinExistence type="inferred from homology"/>
<dbReference type="Pfam" id="PF13350">
    <property type="entry name" value="Y_phosphatase3"/>
    <property type="match status" value="1"/>
</dbReference>
<dbReference type="PANTHER" id="PTHR31126">
    <property type="entry name" value="TYROSINE-PROTEIN PHOSPHATASE"/>
    <property type="match status" value="1"/>
</dbReference>
<evidence type="ECO:0000313" key="3">
    <source>
        <dbReference type="EMBL" id="GAA5188948.1"/>
    </source>
</evidence>
<dbReference type="InterPro" id="IPR000387">
    <property type="entry name" value="Tyr_Pase_dom"/>
</dbReference>